<dbReference type="OrthoDB" id="62853at2759"/>
<feature type="non-terminal residue" evidence="1">
    <location>
        <position position="157"/>
    </location>
</feature>
<comment type="caution">
    <text evidence="1">The sequence shown here is derived from an EMBL/GenBank/DDBJ whole genome shotgun (WGS) entry which is preliminary data.</text>
</comment>
<accession>A0A9P6JG17</accession>
<reference evidence="1" key="1">
    <citation type="journal article" date="2020" name="Fungal Divers.">
        <title>Resolving the Mortierellaceae phylogeny through synthesis of multi-gene phylogenetics and phylogenomics.</title>
        <authorList>
            <person name="Vandepol N."/>
            <person name="Liber J."/>
            <person name="Desiro A."/>
            <person name="Na H."/>
            <person name="Kennedy M."/>
            <person name="Barry K."/>
            <person name="Grigoriev I.V."/>
            <person name="Miller A.N."/>
            <person name="O'Donnell K."/>
            <person name="Stajich J.E."/>
            <person name="Bonito G."/>
        </authorList>
    </citation>
    <scope>NUCLEOTIDE SEQUENCE</scope>
    <source>
        <strain evidence="1">MES-2147</strain>
    </source>
</reference>
<evidence type="ECO:0000313" key="1">
    <source>
        <dbReference type="EMBL" id="KAF9972050.1"/>
    </source>
</evidence>
<organism evidence="1 2">
    <name type="scientific">Modicella reniformis</name>
    <dbReference type="NCBI Taxonomy" id="1440133"/>
    <lineage>
        <taxon>Eukaryota</taxon>
        <taxon>Fungi</taxon>
        <taxon>Fungi incertae sedis</taxon>
        <taxon>Mucoromycota</taxon>
        <taxon>Mortierellomycotina</taxon>
        <taxon>Mortierellomycetes</taxon>
        <taxon>Mortierellales</taxon>
        <taxon>Mortierellaceae</taxon>
        <taxon>Modicella</taxon>
    </lineage>
</organism>
<dbReference type="EMBL" id="JAAAHW010004720">
    <property type="protein sequence ID" value="KAF9972050.1"/>
    <property type="molecule type" value="Genomic_DNA"/>
</dbReference>
<name>A0A9P6JG17_9FUNG</name>
<protein>
    <submittedName>
        <fullName evidence="1">Uncharacterized protein</fullName>
    </submittedName>
</protein>
<dbReference type="Proteomes" id="UP000749646">
    <property type="component" value="Unassembled WGS sequence"/>
</dbReference>
<evidence type="ECO:0000313" key="2">
    <source>
        <dbReference type="Proteomes" id="UP000749646"/>
    </source>
</evidence>
<sequence length="157" mass="17789">LLWILSKLNLERTDPILAKVEAFEIDFQRLKVGKPTTLLSEASIYGHKDWPIDEKISALQFSQDPHQIVERSVKLIKQYKNMMEKAHENSEAVNPLEKTADVAAPTETKLTVVEQKPIGVEGTLSEGVKQPQTPIVSSHALDAQQWQRLLRPIPLYQ</sequence>
<gene>
    <name evidence="1" type="ORF">BGZ65_010046</name>
</gene>
<keyword evidence="2" id="KW-1185">Reference proteome</keyword>
<proteinExistence type="predicted"/>
<dbReference type="AlphaFoldDB" id="A0A9P6JG17"/>